<dbReference type="AlphaFoldDB" id="E7CIQ7"/>
<keyword evidence="6" id="KW-0732">Signal</keyword>
<gene>
    <name evidence="8" type="primary">GH28-6</name>
</gene>
<evidence type="ECO:0000259" key="7">
    <source>
        <dbReference type="Pfam" id="PF12708"/>
    </source>
</evidence>
<keyword evidence="3 5" id="KW-0326">Glycosidase</keyword>
<feature type="domain" description="Rhamnogalacturonase A/B/Epimerase-like pectate lyase" evidence="7">
    <location>
        <begin position="21"/>
        <end position="80"/>
    </location>
</feature>
<accession>E7CIQ7</accession>
<name>E7CIQ7_CALMS</name>
<feature type="active site" evidence="4">
    <location>
        <position position="253"/>
    </location>
</feature>
<evidence type="ECO:0000256" key="5">
    <source>
        <dbReference type="RuleBase" id="RU361169"/>
    </source>
</evidence>
<reference evidence="8" key="1">
    <citation type="journal article" date="2010" name="PLoS ONE">
        <title>Diversity of beetle genes encoding novel plant cell wall degrading enzymes.</title>
        <authorList>
            <person name="Pauchet Y."/>
            <person name="Wilkinson P."/>
            <person name="Chauhan R."/>
            <person name="Ffrench-Constant R.H."/>
        </authorList>
    </citation>
    <scope>NUCLEOTIDE SEQUENCE</scope>
    <source>
        <tissue evidence="8">Whole larvae</tissue>
    </source>
</reference>
<dbReference type="InterPro" id="IPR024535">
    <property type="entry name" value="RHGA/B-epi-like_pectate_lyase"/>
</dbReference>
<evidence type="ECO:0000256" key="1">
    <source>
        <dbReference type="ARBA" id="ARBA00008834"/>
    </source>
</evidence>
<dbReference type="InterPro" id="IPR006626">
    <property type="entry name" value="PbH1"/>
</dbReference>
<dbReference type="GO" id="GO:0005975">
    <property type="term" value="P:carbohydrate metabolic process"/>
    <property type="evidence" value="ECO:0007669"/>
    <property type="project" value="InterPro"/>
</dbReference>
<dbReference type="EMBL" id="HM175764">
    <property type="protein sequence ID" value="ADU33269.1"/>
    <property type="molecule type" value="mRNA"/>
</dbReference>
<dbReference type="Gene3D" id="2.160.20.10">
    <property type="entry name" value="Single-stranded right-handed beta-helix, Pectin lyase-like"/>
    <property type="match status" value="1"/>
</dbReference>
<evidence type="ECO:0000256" key="6">
    <source>
        <dbReference type="SAM" id="SignalP"/>
    </source>
</evidence>
<evidence type="ECO:0000256" key="2">
    <source>
        <dbReference type="ARBA" id="ARBA00022801"/>
    </source>
</evidence>
<protein>
    <submittedName>
        <fullName evidence="8">Glycoside hydrolase family protein 28</fullName>
    </submittedName>
</protein>
<dbReference type="PANTHER" id="PTHR31339">
    <property type="entry name" value="PECTIN LYASE-RELATED"/>
    <property type="match status" value="1"/>
</dbReference>
<dbReference type="InterPro" id="IPR012334">
    <property type="entry name" value="Pectin_lyas_fold"/>
</dbReference>
<dbReference type="InterPro" id="IPR051801">
    <property type="entry name" value="GH28_Enzymes"/>
</dbReference>
<proteinExistence type="evidence at transcript level"/>
<sequence>MVLLLATIQLLVISAVSAIHDVTKYGADRTGRVPSTDAIARAINDAETHGGGLVHFPPGRYLTGPIELKSNMIMDVGDGTIITFLDDPALYPPLHGKLPDGQRRILPFTPLIRAWGQKNVGIRGNVIFDGRGEVWWDRLPPPATRPIFINFFDCHNVVLKGFTIKSSPMFNVNILYSNGIVIDGIRIRNPESYHGKGPNTDGINVVSVRRLHITGVDVATGDDCIAINAWGHGKERIPTEDVLIEDSHMSIGHGGVSIGSVTAGGLRNITVRNCVFDGTTRGLLIKTNRERGGTIEDIHYENIVMNNMRWEGIAITDLYNDKDSGRKPIGDQTPFVRNIKYNNVRGSSKKSPIMLIGLPEAPVENIEIENCDIRSKRPNFQLQNTRNVVINGRRY</sequence>
<evidence type="ECO:0000256" key="3">
    <source>
        <dbReference type="ARBA" id="ARBA00023295"/>
    </source>
</evidence>
<keyword evidence="2 5" id="KW-0378">Hydrolase</keyword>
<dbReference type="PROSITE" id="PS00502">
    <property type="entry name" value="POLYGALACTURONASE"/>
    <property type="match status" value="1"/>
</dbReference>
<evidence type="ECO:0000313" key="8">
    <source>
        <dbReference type="EMBL" id="ADU33269.1"/>
    </source>
</evidence>
<comment type="similarity">
    <text evidence="1 5">Belongs to the glycosyl hydrolase 28 family.</text>
</comment>
<dbReference type="SMART" id="SM00710">
    <property type="entry name" value="PbH1"/>
    <property type="match status" value="6"/>
</dbReference>
<feature type="signal peptide" evidence="6">
    <location>
        <begin position="1"/>
        <end position="18"/>
    </location>
</feature>
<dbReference type="Pfam" id="PF00295">
    <property type="entry name" value="Glyco_hydro_28"/>
    <property type="match status" value="1"/>
</dbReference>
<dbReference type="PANTHER" id="PTHR31339:SF9">
    <property type="entry name" value="PLASMIN AND FIBRONECTIN-BINDING PROTEIN A"/>
    <property type="match status" value="1"/>
</dbReference>
<evidence type="ECO:0000256" key="4">
    <source>
        <dbReference type="PROSITE-ProRule" id="PRU10052"/>
    </source>
</evidence>
<organism evidence="8">
    <name type="scientific">Callosobruchus maculatus</name>
    <name type="common">Southern cowpea weevil</name>
    <name type="synonym">Pulse bruchid</name>
    <dbReference type="NCBI Taxonomy" id="64391"/>
    <lineage>
        <taxon>Eukaryota</taxon>
        <taxon>Metazoa</taxon>
        <taxon>Ecdysozoa</taxon>
        <taxon>Arthropoda</taxon>
        <taxon>Hexapoda</taxon>
        <taxon>Insecta</taxon>
        <taxon>Pterygota</taxon>
        <taxon>Neoptera</taxon>
        <taxon>Endopterygota</taxon>
        <taxon>Coleoptera</taxon>
        <taxon>Polyphaga</taxon>
        <taxon>Cucujiformia</taxon>
        <taxon>Chrysomeloidea</taxon>
        <taxon>Chrysomelidae</taxon>
        <taxon>Bruchinae</taxon>
        <taxon>Bruchini</taxon>
        <taxon>Callosobruchus</taxon>
    </lineage>
</organism>
<dbReference type="Pfam" id="PF12708">
    <property type="entry name" value="Pect-lyase_RHGA_epim"/>
    <property type="match status" value="1"/>
</dbReference>
<dbReference type="InterPro" id="IPR000743">
    <property type="entry name" value="Glyco_hydro_28"/>
</dbReference>
<dbReference type="SUPFAM" id="SSF51126">
    <property type="entry name" value="Pectin lyase-like"/>
    <property type="match status" value="1"/>
</dbReference>
<feature type="chain" id="PRO_5003216328" evidence="6">
    <location>
        <begin position="19"/>
        <end position="395"/>
    </location>
</feature>
<dbReference type="InterPro" id="IPR011050">
    <property type="entry name" value="Pectin_lyase_fold/virulence"/>
</dbReference>
<dbReference type="GO" id="GO:0004650">
    <property type="term" value="F:polygalacturonase activity"/>
    <property type="evidence" value="ECO:0007669"/>
    <property type="project" value="InterPro"/>
</dbReference>